<evidence type="ECO:0000256" key="15">
    <source>
        <dbReference type="SAM" id="MobiDB-lite"/>
    </source>
</evidence>
<feature type="region of interest" description="Disordered" evidence="15">
    <location>
        <begin position="273"/>
        <end position="295"/>
    </location>
</feature>
<evidence type="ECO:0000256" key="5">
    <source>
        <dbReference type="ARBA" id="ARBA00023054"/>
    </source>
</evidence>
<keyword evidence="4" id="KW-0689">Ribosomal protein</keyword>
<dbReference type="EMBL" id="CAJOBA010000772">
    <property type="protein sequence ID" value="CAF3555614.1"/>
    <property type="molecule type" value="Genomic_DNA"/>
</dbReference>
<dbReference type="InterPro" id="IPR043035">
    <property type="entry name" value="Ribosomal_mL64_sf"/>
</dbReference>
<evidence type="ECO:0000256" key="2">
    <source>
        <dbReference type="ARBA" id="ARBA00004173"/>
    </source>
</evidence>
<keyword evidence="8" id="KW-0687">Ribonucleoprotein</keyword>
<dbReference type="PANTHER" id="PTHR31761:SF1">
    <property type="entry name" value="LARGE RIBOSOMAL SUBUNIT PROTEIN ML64"/>
    <property type="match status" value="1"/>
</dbReference>
<evidence type="ECO:0000256" key="1">
    <source>
        <dbReference type="ARBA" id="ARBA00004123"/>
    </source>
</evidence>
<dbReference type="InterPro" id="IPR018472">
    <property type="entry name" value="Ribosomal_mL64"/>
</dbReference>
<evidence type="ECO:0000256" key="12">
    <source>
        <dbReference type="ARBA" id="ARBA00035485"/>
    </source>
</evidence>
<evidence type="ECO:0000256" key="8">
    <source>
        <dbReference type="ARBA" id="ARBA00023274"/>
    </source>
</evidence>
<evidence type="ECO:0000256" key="4">
    <source>
        <dbReference type="ARBA" id="ARBA00022980"/>
    </source>
</evidence>
<dbReference type="Proteomes" id="UP000682733">
    <property type="component" value="Unassembled WGS sequence"/>
</dbReference>
<proteinExistence type="inferred from homology"/>
<evidence type="ECO:0000256" key="7">
    <source>
        <dbReference type="ARBA" id="ARBA00023242"/>
    </source>
</evidence>
<dbReference type="Proteomes" id="UP000663829">
    <property type="component" value="Unassembled WGS sequence"/>
</dbReference>
<feature type="compositionally biased region" description="Low complexity" evidence="15">
    <location>
        <begin position="285"/>
        <end position="295"/>
    </location>
</feature>
<evidence type="ECO:0000313" key="18">
    <source>
        <dbReference type="EMBL" id="CAF3555614.1"/>
    </source>
</evidence>
<comment type="similarity">
    <text evidence="3">Belongs to the mitochondrion-specific ribosomal protein mL64 family.</text>
</comment>
<comment type="caution">
    <text evidence="17">The sequence shown here is derived from an EMBL/GenBank/DDBJ whole genome shotgun (WGS) entry which is preliminary data.</text>
</comment>
<dbReference type="GO" id="GO:1990904">
    <property type="term" value="C:ribonucleoprotein complex"/>
    <property type="evidence" value="ECO:0007669"/>
    <property type="project" value="UniProtKB-KW"/>
</dbReference>
<feature type="region of interest" description="Disordered" evidence="15">
    <location>
        <begin position="225"/>
        <end position="256"/>
    </location>
</feature>
<evidence type="ECO:0000313" key="19">
    <source>
        <dbReference type="EMBL" id="CAF4159831.1"/>
    </source>
</evidence>
<evidence type="ECO:0000313" key="20">
    <source>
        <dbReference type="Proteomes" id="UP000663829"/>
    </source>
</evidence>
<evidence type="ECO:0000256" key="10">
    <source>
        <dbReference type="ARBA" id="ARBA00030700"/>
    </source>
</evidence>
<dbReference type="OrthoDB" id="1378at2759"/>
<dbReference type="PANTHER" id="PTHR31761">
    <property type="entry name" value="GROWTH ARREST AND DNA DAMAGE-INDUCIBLE PROTEINS-INTERACTING PROTEIN 1 GADD45GIP1"/>
    <property type="match status" value="1"/>
</dbReference>
<dbReference type="EMBL" id="CAJOBC010045717">
    <property type="protein sequence ID" value="CAF4159831.1"/>
    <property type="molecule type" value="Genomic_DNA"/>
</dbReference>
<evidence type="ECO:0000256" key="11">
    <source>
        <dbReference type="ARBA" id="ARBA00035184"/>
    </source>
</evidence>
<feature type="coiled-coil region" evidence="14">
    <location>
        <begin position="114"/>
        <end position="148"/>
    </location>
</feature>
<evidence type="ECO:0000256" key="9">
    <source>
        <dbReference type="ARBA" id="ARBA00023306"/>
    </source>
</evidence>
<sequence length="295" mass="33597">MFCILKEIRCPNCTKINHIISNRFVSSTTTNTPSNATPSQTIATVDTNVSRLPADVYRVFKGLPPLELLERNFTREKLRSVYGRYGKKSGIDVKLSWPTQEEMDEIIQDEKLYNMELKEKIRIVKERKEAKQKEIDQIQAKVEKNLKNMPKMIADYQTRAAQKELAMKAESKVKSDLARDYYGFAVDPNDERMQMMLLQIEEKQKLEEKKQRKVLKTQQAAQKLQELMGVSGEPKEISSAAEGETPTSAIDTKEQETDMKLFAQLLQQKSKLAKAASKMADEQVATATGAKGKKK</sequence>
<dbReference type="EMBL" id="CAJNOK010000772">
    <property type="protein sequence ID" value="CAF0774489.1"/>
    <property type="molecule type" value="Genomic_DNA"/>
</dbReference>
<reference evidence="17" key="1">
    <citation type="submission" date="2021-02" db="EMBL/GenBank/DDBJ databases">
        <authorList>
            <person name="Nowell W R."/>
        </authorList>
    </citation>
    <scope>NUCLEOTIDE SEQUENCE</scope>
</reference>
<dbReference type="EMBL" id="CAJNOQ010013226">
    <property type="protein sequence ID" value="CAF1317017.1"/>
    <property type="molecule type" value="Genomic_DNA"/>
</dbReference>
<accession>A0A815EUL5</accession>
<dbReference type="Proteomes" id="UP000677228">
    <property type="component" value="Unassembled WGS sequence"/>
</dbReference>
<dbReference type="Pfam" id="PF10147">
    <property type="entry name" value="CR6_interact"/>
    <property type="match status" value="1"/>
</dbReference>
<dbReference type="GO" id="GO:0005840">
    <property type="term" value="C:ribosome"/>
    <property type="evidence" value="ECO:0007669"/>
    <property type="project" value="UniProtKB-KW"/>
</dbReference>
<dbReference type="Gene3D" id="6.10.280.120">
    <property type="entry name" value="Growth arrest and DNA-damage-inducible proteins-interacting protein 1"/>
    <property type="match status" value="1"/>
</dbReference>
<dbReference type="Proteomes" id="UP000681722">
    <property type="component" value="Unassembled WGS sequence"/>
</dbReference>
<keyword evidence="20" id="KW-1185">Reference proteome</keyword>
<evidence type="ECO:0000256" key="6">
    <source>
        <dbReference type="ARBA" id="ARBA00023128"/>
    </source>
</evidence>
<evidence type="ECO:0000313" key="16">
    <source>
        <dbReference type="EMBL" id="CAF0774489.1"/>
    </source>
</evidence>
<evidence type="ECO:0000256" key="3">
    <source>
        <dbReference type="ARBA" id="ARBA00005421"/>
    </source>
</evidence>
<keyword evidence="9" id="KW-0131">Cell cycle</keyword>
<dbReference type="GO" id="GO:0005739">
    <property type="term" value="C:mitochondrion"/>
    <property type="evidence" value="ECO:0007669"/>
    <property type="project" value="UniProtKB-SubCell"/>
</dbReference>
<dbReference type="GO" id="GO:0005634">
    <property type="term" value="C:nucleus"/>
    <property type="evidence" value="ECO:0007669"/>
    <property type="project" value="UniProtKB-SubCell"/>
</dbReference>
<keyword evidence="6" id="KW-0496">Mitochondrion</keyword>
<dbReference type="AlphaFoldDB" id="A0A815EUL5"/>
<organism evidence="17 20">
    <name type="scientific">Didymodactylos carnosus</name>
    <dbReference type="NCBI Taxonomy" id="1234261"/>
    <lineage>
        <taxon>Eukaryota</taxon>
        <taxon>Metazoa</taxon>
        <taxon>Spiralia</taxon>
        <taxon>Gnathifera</taxon>
        <taxon>Rotifera</taxon>
        <taxon>Eurotatoria</taxon>
        <taxon>Bdelloidea</taxon>
        <taxon>Philodinida</taxon>
        <taxon>Philodinidae</taxon>
        <taxon>Didymodactylos</taxon>
    </lineage>
</organism>
<evidence type="ECO:0000313" key="17">
    <source>
        <dbReference type="EMBL" id="CAF1317017.1"/>
    </source>
</evidence>
<protein>
    <recommendedName>
        <fullName evidence="11">Large ribosomal subunit protein mL64</fullName>
    </recommendedName>
    <alternativeName>
        <fullName evidence="10">39S ribosomal protein L59, mitochondrial</fullName>
    </alternativeName>
    <alternativeName>
        <fullName evidence="12">Growth arrest and DNA damage-inducible proteins-interacting protein 1</fullName>
    </alternativeName>
</protein>
<evidence type="ECO:0000256" key="13">
    <source>
        <dbReference type="ARBA" id="ARBA00060144"/>
    </source>
</evidence>
<comment type="subcellular location">
    <subcellularLocation>
        <location evidence="2">Mitochondrion</location>
    </subcellularLocation>
    <subcellularLocation>
        <location evidence="1">Nucleus</location>
    </subcellularLocation>
</comment>
<evidence type="ECO:0000256" key="14">
    <source>
        <dbReference type="SAM" id="Coils"/>
    </source>
</evidence>
<comment type="function">
    <text evidence="13">Acts as a negative regulator of G1 to S cell cycle phase progression by inhibiting cyclin-dependent kinases. Inhibitory effects are additive with GADD45 proteins but also occur in the absence of GADD45 proteins. Acts as a repressor of the orphan nuclear receptor NR4A1 by inhibiting AB domain-mediated transcriptional activity. May be involved in the hormone-mediated regulation of NR4A1 transcriptional activity. May play a role in mitochondrial protein synthesis.</text>
</comment>
<gene>
    <name evidence="17" type="ORF">GPM918_LOCUS29284</name>
    <name evidence="16" type="ORF">OVA965_LOCUS3266</name>
    <name evidence="19" type="ORF">SRO942_LOCUS29856</name>
    <name evidence="18" type="ORF">TMI583_LOCUS3265</name>
</gene>
<keyword evidence="5 14" id="KW-0175">Coiled coil</keyword>
<keyword evidence="7" id="KW-0539">Nucleus</keyword>
<name>A0A815EUL5_9BILA</name>